<organism evidence="4 5">
    <name type="scientific">Cadophora malorum</name>
    <dbReference type="NCBI Taxonomy" id="108018"/>
    <lineage>
        <taxon>Eukaryota</taxon>
        <taxon>Fungi</taxon>
        <taxon>Dikarya</taxon>
        <taxon>Ascomycota</taxon>
        <taxon>Pezizomycotina</taxon>
        <taxon>Leotiomycetes</taxon>
        <taxon>Helotiales</taxon>
        <taxon>Ploettnerulaceae</taxon>
        <taxon>Cadophora</taxon>
    </lineage>
</organism>
<dbReference type="Gene3D" id="2.130.10.80">
    <property type="entry name" value="Galactose oxidase/kelch, beta-propeller"/>
    <property type="match status" value="1"/>
</dbReference>
<name>A0A8H7TEP8_9HELO</name>
<evidence type="ECO:0000256" key="2">
    <source>
        <dbReference type="SAM" id="SignalP"/>
    </source>
</evidence>
<evidence type="ECO:0000313" key="5">
    <source>
        <dbReference type="Proteomes" id="UP000664132"/>
    </source>
</evidence>
<dbReference type="PROSITE" id="PS50022">
    <property type="entry name" value="FA58C_3"/>
    <property type="match status" value="1"/>
</dbReference>
<dbReference type="Pfam" id="PF09118">
    <property type="entry name" value="GO-like_E_set"/>
    <property type="match status" value="1"/>
</dbReference>
<dbReference type="SUPFAM" id="SSF50965">
    <property type="entry name" value="Galactose oxidase, central domain"/>
    <property type="match status" value="1"/>
</dbReference>
<dbReference type="OrthoDB" id="2019572at2759"/>
<dbReference type="Pfam" id="PF00754">
    <property type="entry name" value="F5_F8_type_C"/>
    <property type="match status" value="2"/>
</dbReference>
<dbReference type="InterPro" id="IPR008979">
    <property type="entry name" value="Galactose-bd-like_sf"/>
</dbReference>
<feature type="region of interest" description="Disordered" evidence="1">
    <location>
        <begin position="175"/>
        <end position="210"/>
    </location>
</feature>
<dbReference type="PANTHER" id="PTHR32208">
    <property type="entry name" value="SECRETED PROTEIN-RELATED"/>
    <property type="match status" value="1"/>
</dbReference>
<dbReference type="InterPro" id="IPR013783">
    <property type="entry name" value="Ig-like_fold"/>
</dbReference>
<protein>
    <recommendedName>
        <fullName evidence="3">F5/8 type C domain-containing protein</fullName>
    </recommendedName>
</protein>
<evidence type="ECO:0000259" key="3">
    <source>
        <dbReference type="PROSITE" id="PS50022"/>
    </source>
</evidence>
<dbReference type="Gene3D" id="2.60.120.260">
    <property type="entry name" value="Galactose-binding domain-like"/>
    <property type="match status" value="2"/>
</dbReference>
<dbReference type="InterPro" id="IPR011043">
    <property type="entry name" value="Gal_Oxase/kelch_b-propeller"/>
</dbReference>
<dbReference type="InterPro" id="IPR037293">
    <property type="entry name" value="Gal_Oxidase_central_sf"/>
</dbReference>
<dbReference type="SMART" id="SM00612">
    <property type="entry name" value="Kelch"/>
    <property type="match status" value="3"/>
</dbReference>
<dbReference type="SUPFAM" id="SSF49785">
    <property type="entry name" value="Galactose-binding domain-like"/>
    <property type="match status" value="2"/>
</dbReference>
<dbReference type="Proteomes" id="UP000664132">
    <property type="component" value="Unassembled WGS sequence"/>
</dbReference>
<evidence type="ECO:0000256" key="1">
    <source>
        <dbReference type="SAM" id="MobiDB-lite"/>
    </source>
</evidence>
<keyword evidence="2" id="KW-0732">Signal</keyword>
<feature type="domain" description="F5/8 type C" evidence="3">
    <location>
        <begin position="201"/>
        <end position="358"/>
    </location>
</feature>
<comment type="caution">
    <text evidence="4">The sequence shown here is derived from an EMBL/GenBank/DDBJ whole genome shotgun (WGS) entry which is preliminary data.</text>
</comment>
<dbReference type="Gene3D" id="2.60.40.10">
    <property type="entry name" value="Immunoglobulins"/>
    <property type="match status" value="1"/>
</dbReference>
<gene>
    <name evidence="4" type="ORF">IFR04_008558</name>
</gene>
<dbReference type="CDD" id="cd02851">
    <property type="entry name" value="E_set_GO_C"/>
    <property type="match status" value="1"/>
</dbReference>
<proteinExistence type="predicted"/>
<reference evidence="4" key="1">
    <citation type="submission" date="2021-02" db="EMBL/GenBank/DDBJ databases">
        <title>Genome sequence Cadophora malorum strain M34.</title>
        <authorList>
            <person name="Stefanovic E."/>
            <person name="Vu D."/>
            <person name="Scully C."/>
            <person name="Dijksterhuis J."/>
            <person name="Roader J."/>
            <person name="Houbraken J."/>
        </authorList>
    </citation>
    <scope>NUCLEOTIDE SEQUENCE</scope>
    <source>
        <strain evidence="4">M34</strain>
    </source>
</reference>
<dbReference type="InterPro" id="IPR015202">
    <property type="entry name" value="GO-like_E_set"/>
</dbReference>
<feature type="signal peptide" evidence="2">
    <location>
        <begin position="1"/>
        <end position="18"/>
    </location>
</feature>
<dbReference type="PANTHER" id="PTHR32208:SF68">
    <property type="entry name" value="GALACTOSE OXIDASE"/>
    <property type="match status" value="1"/>
</dbReference>
<dbReference type="SUPFAM" id="SSF81296">
    <property type="entry name" value="E set domains"/>
    <property type="match status" value="1"/>
</dbReference>
<sequence>MFALWIQITLVSAWSCLAVAISITVSDQQTSMGVVGTNAIDGNNATFWHSLYKPTAAPLPHTATLDLGAVTSVRGFTYLPRQDVKAGLPLNGNIGQHDIQIDFKTDSFPEARARYVRIIAYTEAGNRGPWTSAAEFGVVTSPSISVASSSSSTSSSLNRSVSPSVSITSSMSSRVSTSSTLSSSSTSSVPVTSSTSSASGSSNTYSATTTAPTSSATIYSISVDSFQTGNEGPKAIDGIRSSIWHSKYKPDIVQLPHNAILDLGTAQQVTGFTYLPRQDVAAGKPLNGNIGQYKIETSTDSRTWIFATNGTFKDDATLKAITFPPASARYVRITALTAAGNRGPWTSAAEFGISVATNSSTPGTPSRGKWGSVFQLGIVAAGAFIVPESGNVITFSRSGKINGGAGTGNTWTAIYNFATKAVTQRNVAETKHDMFCPGMSHDFNGRSILSGGQDAAVVSGYTPGSDSWSIMSEMNLLRGYQGQTTLSDGRTFIIGGSWLADPSDRGGKDAEIYDPATNKWIMLPGCPVGPMLTNDNNGIYRSDNHGWLFAWSNATIFQAGPSKNMHWYDANGNGAVTSVGTRASDNDAMCGVAVLYDAAAGKIFTTAGAPSYENAAASAAAHLITIGSPGSTPSVAMLPSLHYARSFANAVVLPDGKVFVMGGQPYPVTFTDTNAIFQPEMWDPSTQTFDLMPPHQIPRCYHSVALLLLDGTVFTAAGGLCGSCSVNHVDAEIFSPGYLFNSDGTAAVRPIITSCPSTVGVGGSITVVTNSPVTRFSLIRYGSATHTVNTDQRRLAFDSGISGMINTITIPGDPGIALPGYWMVFALNANGVPSVAKTIRVTAGAS</sequence>
<dbReference type="AlphaFoldDB" id="A0A8H7TEP8"/>
<keyword evidence="5" id="KW-1185">Reference proteome</keyword>
<feature type="chain" id="PRO_5034232798" description="F5/8 type C domain-containing protein" evidence="2">
    <location>
        <begin position="19"/>
        <end position="846"/>
    </location>
</feature>
<dbReference type="InterPro" id="IPR014756">
    <property type="entry name" value="Ig_E-set"/>
</dbReference>
<dbReference type="EMBL" id="JAFJYH010000132">
    <property type="protein sequence ID" value="KAG4418282.1"/>
    <property type="molecule type" value="Genomic_DNA"/>
</dbReference>
<dbReference type="InterPro" id="IPR000421">
    <property type="entry name" value="FA58C"/>
</dbReference>
<dbReference type="InterPro" id="IPR006652">
    <property type="entry name" value="Kelch_1"/>
</dbReference>
<accession>A0A8H7TEP8</accession>
<evidence type="ECO:0000313" key="4">
    <source>
        <dbReference type="EMBL" id="KAG4418282.1"/>
    </source>
</evidence>